<evidence type="ECO:0000259" key="5">
    <source>
        <dbReference type="PROSITE" id="PS50056"/>
    </source>
</evidence>
<dbReference type="PROSITE" id="PS50056">
    <property type="entry name" value="TYR_PHOSPHATASE_2"/>
    <property type="match status" value="1"/>
</dbReference>
<proteinExistence type="predicted"/>
<keyword evidence="2" id="KW-0904">Protein phosphatase</keyword>
<dbReference type="PANTHER" id="PTHR47550:SF1">
    <property type="entry name" value="DUAL SPECIFICITY PROTEIN PHOSPHATASE PPS1"/>
    <property type="match status" value="1"/>
</dbReference>
<dbReference type="InterPro" id="IPR016130">
    <property type="entry name" value="Tyr_Pase_AS"/>
</dbReference>
<dbReference type="InterPro" id="IPR020422">
    <property type="entry name" value="TYR_PHOSPHATASE_DUAL_dom"/>
</dbReference>
<dbReference type="OrthoDB" id="273181at2759"/>
<feature type="region of interest" description="Disordered" evidence="3">
    <location>
        <begin position="1"/>
        <end position="84"/>
    </location>
</feature>
<dbReference type="PROSITE" id="PS00383">
    <property type="entry name" value="TYR_PHOSPHATASE_1"/>
    <property type="match status" value="1"/>
</dbReference>
<sequence>MLAASPVAVQLHPTAQRHPAPVAPSDSHNSPPSPLATTPFFPQIDAIFPEHSQSSSQVSTPRRVSSNQATPSSSTPSSLRSVASHGGLQVDPLAYPLYSLAPNAPEIRVLTAEQYAELHERDARAKLVEKELFPWSHGGADLPYTPATQYFGFSKGKAAEAPNYRGLTTVKAPSPPAPSPSSRNLLRRKLTSFSSWSASSSDTLSSSSSFHSPSPSPPPSSTPTCRLVSSFDATKILSTNPSSGQTTFALPAASHFQTVNLRHFALQAAKYATVSDIVVYGEDGIDENVVETAAKVKEAMEHEWKRRGGQGVRYHVFMVGEPFSVFERDHPALVAVDSHGFSRNRLNFFEREKEEMRVLTQASEIGENVWLGNSQDVPMASTRVRPVSSDSASSLLDDGNPHSFAICVESHDGAPLMSATTLAHVDQELHTLETQGQPFEEVRRLLHGEKIIEAKSTVLRPQVDDLIHLESLSTPTALGNSSRAQTAFVNQLVDLALWLRDEAAPPLRSNRLPRRVLIHCADGYTETSLLALAYVMLSRRIPAPEAYLFLQLECERSFFVYPTDKDTVLKLERRIKDVLDREDEEEDATLRWEAQQLESTGMERSDSGFVDSTEDPLALAAESKRDLPIPVRERQEMRLASVEMDAWFFGPTFEGHFPSRILPFLYLGNLNHASNALMLKQLGITHVVSLGESALTPPRAPPFSFSSAFRSNPEPAPNSLWLEERLGNISVLDMKNVADDGIDSIQPCIDEALAFIEQARRQGGKILVHCKVGVSRSASIVIAYLMKEVGLDLASAYLLTRSRRLNILIQPNLPFMATLHAFEASLLEEKDQRIALRRSSPAPSQSDSASLSSFETEDDDDNLQYLGLAGLKRSNRLGWSFICGEIAKLNERFLC</sequence>
<feature type="region of interest" description="Disordered" evidence="3">
    <location>
        <begin position="197"/>
        <end position="224"/>
    </location>
</feature>
<dbReference type="GO" id="GO:0005634">
    <property type="term" value="C:nucleus"/>
    <property type="evidence" value="ECO:0007669"/>
    <property type="project" value="GOC"/>
</dbReference>
<dbReference type="InterPro" id="IPR000340">
    <property type="entry name" value="Dual-sp_phosphatase_cat-dom"/>
</dbReference>
<evidence type="ECO:0000259" key="4">
    <source>
        <dbReference type="PROSITE" id="PS50054"/>
    </source>
</evidence>
<feature type="region of interest" description="Disordered" evidence="3">
    <location>
        <begin position="837"/>
        <end position="856"/>
    </location>
</feature>
<feature type="compositionally biased region" description="Low complexity" evidence="3">
    <location>
        <begin position="197"/>
        <end position="213"/>
    </location>
</feature>
<dbReference type="InterPro" id="IPR029021">
    <property type="entry name" value="Prot-tyrosine_phosphatase-like"/>
</dbReference>
<accession>A0A0D6EPX0</accession>
<gene>
    <name evidence="6" type="primary">SPOSA6832_03666</name>
</gene>
<protein>
    <submittedName>
        <fullName evidence="6">SPOSA6832_03666-mRNA-1:cds</fullName>
    </submittedName>
</protein>
<feature type="compositionally biased region" description="Low complexity" evidence="3">
    <location>
        <begin position="839"/>
        <end position="853"/>
    </location>
</feature>
<name>A0A0D6EPX0_SPOSA</name>
<evidence type="ECO:0000313" key="6">
    <source>
        <dbReference type="EMBL" id="CEQ41886.1"/>
    </source>
</evidence>
<keyword evidence="1" id="KW-0378">Hydrolase</keyword>
<dbReference type="PANTHER" id="PTHR47550">
    <property type="entry name" value="DUAL SPECIFICITY PROTEIN PHOSPHATASE PPS1"/>
    <property type="match status" value="1"/>
</dbReference>
<evidence type="ECO:0000256" key="2">
    <source>
        <dbReference type="ARBA" id="ARBA00022912"/>
    </source>
</evidence>
<organism evidence="6 7">
    <name type="scientific">Sporidiobolus salmonicolor</name>
    <name type="common">Yeast-like fungus</name>
    <name type="synonym">Sporobolomyces salmonicolor</name>
    <dbReference type="NCBI Taxonomy" id="5005"/>
    <lineage>
        <taxon>Eukaryota</taxon>
        <taxon>Fungi</taxon>
        <taxon>Dikarya</taxon>
        <taxon>Basidiomycota</taxon>
        <taxon>Pucciniomycotina</taxon>
        <taxon>Microbotryomycetes</taxon>
        <taxon>Sporidiobolales</taxon>
        <taxon>Sporidiobolaceae</taxon>
        <taxon>Sporobolomyces</taxon>
    </lineage>
</organism>
<feature type="non-terminal residue" evidence="6">
    <location>
        <position position="1"/>
    </location>
</feature>
<dbReference type="GO" id="GO:0033260">
    <property type="term" value="P:nuclear DNA replication"/>
    <property type="evidence" value="ECO:0007669"/>
    <property type="project" value="InterPro"/>
</dbReference>
<evidence type="ECO:0000313" key="7">
    <source>
        <dbReference type="Proteomes" id="UP000243876"/>
    </source>
</evidence>
<keyword evidence="7" id="KW-1185">Reference proteome</keyword>
<dbReference type="InterPro" id="IPR053239">
    <property type="entry name" value="Dual_spec_PTase"/>
</dbReference>
<dbReference type="InterPro" id="IPR047949">
    <property type="entry name" value="PPS1_DSP"/>
</dbReference>
<dbReference type="PROSITE" id="PS50054">
    <property type="entry name" value="TYR_PHOSPHATASE_DUAL"/>
    <property type="match status" value="1"/>
</dbReference>
<feature type="domain" description="Tyrosine specific protein phosphatases" evidence="5">
    <location>
        <begin position="750"/>
        <end position="815"/>
    </location>
</feature>
<dbReference type="GO" id="GO:0008138">
    <property type="term" value="F:protein tyrosine/serine/threonine phosphatase activity"/>
    <property type="evidence" value="ECO:0007669"/>
    <property type="project" value="InterPro"/>
</dbReference>
<dbReference type="SUPFAM" id="SSF52799">
    <property type="entry name" value="(Phosphotyrosine protein) phosphatases II"/>
    <property type="match status" value="2"/>
</dbReference>
<feature type="compositionally biased region" description="Polar residues" evidence="3">
    <location>
        <begin position="51"/>
        <end position="63"/>
    </location>
</feature>
<dbReference type="EMBL" id="CENE01000018">
    <property type="protein sequence ID" value="CEQ41886.1"/>
    <property type="molecule type" value="Genomic_DNA"/>
</dbReference>
<dbReference type="AlphaFoldDB" id="A0A0D6EPX0"/>
<dbReference type="CDD" id="cd14494">
    <property type="entry name" value="PTP_DSP_cys"/>
    <property type="match status" value="1"/>
</dbReference>
<dbReference type="Gene3D" id="3.90.190.10">
    <property type="entry name" value="Protein tyrosine phosphatase superfamily"/>
    <property type="match status" value="2"/>
</dbReference>
<feature type="domain" description="Tyrosine-protein phosphatase" evidence="4">
    <location>
        <begin position="657"/>
        <end position="828"/>
    </location>
</feature>
<evidence type="ECO:0000256" key="1">
    <source>
        <dbReference type="ARBA" id="ARBA00022801"/>
    </source>
</evidence>
<dbReference type="SMART" id="SM00195">
    <property type="entry name" value="DSPc"/>
    <property type="match status" value="1"/>
</dbReference>
<dbReference type="CDD" id="cd14516">
    <property type="entry name" value="DSP_fungal_PPS1"/>
    <property type="match status" value="1"/>
</dbReference>
<dbReference type="InterPro" id="IPR000387">
    <property type="entry name" value="Tyr_Pase_dom"/>
</dbReference>
<dbReference type="Proteomes" id="UP000243876">
    <property type="component" value="Unassembled WGS sequence"/>
</dbReference>
<evidence type="ECO:0000256" key="3">
    <source>
        <dbReference type="SAM" id="MobiDB-lite"/>
    </source>
</evidence>
<dbReference type="Pfam" id="PF00782">
    <property type="entry name" value="DSPc"/>
    <property type="match status" value="1"/>
</dbReference>
<feature type="compositionally biased region" description="Low complexity" evidence="3">
    <location>
        <begin position="64"/>
        <end position="84"/>
    </location>
</feature>
<reference evidence="7" key="1">
    <citation type="submission" date="2015-02" db="EMBL/GenBank/DDBJ databases">
        <authorList>
            <person name="Gon?alves P."/>
        </authorList>
    </citation>
    <scope>NUCLEOTIDE SEQUENCE [LARGE SCALE GENOMIC DNA]</scope>
</reference>